<dbReference type="Gene3D" id="2.160.20.10">
    <property type="entry name" value="Single-stranded right-handed beta-helix, Pectin lyase-like"/>
    <property type="match status" value="1"/>
</dbReference>
<dbReference type="InterPro" id="IPR006626">
    <property type="entry name" value="PbH1"/>
</dbReference>
<proteinExistence type="predicted"/>
<dbReference type="Proteomes" id="UP001595976">
    <property type="component" value="Unassembled WGS sequence"/>
</dbReference>
<dbReference type="Pfam" id="PF13229">
    <property type="entry name" value="Beta_helix"/>
    <property type="match status" value="1"/>
</dbReference>
<reference evidence="3" key="1">
    <citation type="journal article" date="2019" name="Int. J. Syst. Evol. Microbiol.">
        <title>The Global Catalogue of Microorganisms (GCM) 10K type strain sequencing project: providing services to taxonomists for standard genome sequencing and annotation.</title>
        <authorList>
            <consortium name="The Broad Institute Genomics Platform"/>
            <consortium name="The Broad Institute Genome Sequencing Center for Infectious Disease"/>
            <person name="Wu L."/>
            <person name="Ma J."/>
        </authorList>
    </citation>
    <scope>NUCLEOTIDE SEQUENCE [LARGE SCALE GENOMIC DNA]</scope>
    <source>
        <strain evidence="3">CGMCC 1.15643</strain>
    </source>
</reference>
<feature type="domain" description="Right handed beta helix" evidence="1">
    <location>
        <begin position="70"/>
        <end position="211"/>
    </location>
</feature>
<sequence>MVIADPATPAPSGFTTATIGDAIEAARNAAKPLQLRPGTYDMSNIDIATTSGSGRGIEIFCAAGEAILRLTGGNYGLRVSSQTGMTFRNIVFDGESLGLPAYSAPNVITAAAGLVIVDNVYDVVFSRCTFRNTAKTAAEPAGSYKAALLCVNDSRPRVSQCNFNNIDVAVWAFSSEILVEDCRVIGAKNNGIAIYGTIGSGGNLSVVRNNFINFVDSDAGTGANGNGISAYLANDVSIVGNTIFNCAFSAVRVNAGSRAFIEGNSCWNIREACLYYEAPAAGQDGTGATIVNNRVDTAGAGINVANSGYYGDGVARRSIVAGNQIGNLVSTLIPGSDGVGDYETGAIGITVEQDSVVSGNIIEGAAGGIKLGVAQGARDLVCDGNLIRGCGVGIAFSSSAEAGKMVISNNIISGAGANAIVSAATVVLIPPLTPYDANLSSQTAGSAGQILIAGNRAS</sequence>
<dbReference type="InterPro" id="IPR039448">
    <property type="entry name" value="Beta_helix"/>
</dbReference>
<dbReference type="RefSeq" id="WP_377785420.1">
    <property type="nucleotide sequence ID" value="NZ_JBHSLI010000005.1"/>
</dbReference>
<dbReference type="NCBIfam" id="TIGR03808">
    <property type="entry name" value="RR_plus_rpt_1"/>
    <property type="match status" value="1"/>
</dbReference>
<gene>
    <name evidence="2" type="ORF">ACFPK2_14520</name>
</gene>
<dbReference type="InterPro" id="IPR022444">
    <property type="entry name" value="Cofactor-bd_rpt"/>
</dbReference>
<dbReference type="SMART" id="SM00710">
    <property type="entry name" value="PbH1"/>
    <property type="match status" value="9"/>
</dbReference>
<dbReference type="SUPFAM" id="SSF51126">
    <property type="entry name" value="Pectin lyase-like"/>
    <property type="match status" value="1"/>
</dbReference>
<accession>A0ABW0F4W1</accession>
<dbReference type="EMBL" id="JBHSLI010000005">
    <property type="protein sequence ID" value="MFC5294202.1"/>
    <property type="molecule type" value="Genomic_DNA"/>
</dbReference>
<protein>
    <submittedName>
        <fullName evidence="2">TIGR03808 family TAT-translocated repetitive protein</fullName>
    </submittedName>
</protein>
<evidence type="ECO:0000313" key="2">
    <source>
        <dbReference type="EMBL" id="MFC5294202.1"/>
    </source>
</evidence>
<evidence type="ECO:0000259" key="1">
    <source>
        <dbReference type="Pfam" id="PF13229"/>
    </source>
</evidence>
<keyword evidence="3" id="KW-1185">Reference proteome</keyword>
<dbReference type="InterPro" id="IPR012334">
    <property type="entry name" value="Pectin_lyas_fold"/>
</dbReference>
<dbReference type="InterPro" id="IPR022388">
    <property type="entry name" value="CHP03808"/>
</dbReference>
<comment type="caution">
    <text evidence="2">The sequence shown here is derived from an EMBL/GenBank/DDBJ whole genome shotgun (WGS) entry which is preliminary data.</text>
</comment>
<dbReference type="NCBIfam" id="TIGR03807">
    <property type="entry name" value="RR_fam_repeat"/>
    <property type="match status" value="1"/>
</dbReference>
<organism evidence="2 3">
    <name type="scientific">Bosea minatitlanensis</name>
    <dbReference type="NCBI Taxonomy" id="128782"/>
    <lineage>
        <taxon>Bacteria</taxon>
        <taxon>Pseudomonadati</taxon>
        <taxon>Pseudomonadota</taxon>
        <taxon>Alphaproteobacteria</taxon>
        <taxon>Hyphomicrobiales</taxon>
        <taxon>Boseaceae</taxon>
        <taxon>Bosea</taxon>
    </lineage>
</organism>
<name>A0ABW0F4W1_9HYPH</name>
<evidence type="ECO:0000313" key="3">
    <source>
        <dbReference type="Proteomes" id="UP001595976"/>
    </source>
</evidence>
<dbReference type="InterPro" id="IPR011050">
    <property type="entry name" value="Pectin_lyase_fold/virulence"/>
</dbReference>